<keyword evidence="2" id="KW-1185">Reference proteome</keyword>
<sequence>MNDNLTQFLWLRLQSLFVSLVEYVCNSSDEFIHDIGKSSNTAFPLRAYLTFMKDRNGGEISITVDVINRNGIYFVEADICDGNDLIVAEGPTVQMTQPTENDLTSWLEKYEAFLESNQNVVKEKAMALE</sequence>
<comment type="caution">
    <text evidence="1">The sequence shown here is derived from an EMBL/GenBank/DDBJ whole genome shotgun (WGS) entry which is preliminary data.</text>
</comment>
<gene>
    <name evidence="1" type="ORF">FKG94_04710</name>
</gene>
<evidence type="ECO:0000313" key="1">
    <source>
        <dbReference type="EMBL" id="TQV84819.1"/>
    </source>
</evidence>
<evidence type="ECO:0000313" key="2">
    <source>
        <dbReference type="Proteomes" id="UP000319732"/>
    </source>
</evidence>
<name>A0A545U5S3_9GAMM</name>
<dbReference type="AlphaFoldDB" id="A0A545U5S3"/>
<reference evidence="1 2" key="1">
    <citation type="submission" date="2019-06" db="EMBL/GenBank/DDBJ databases">
        <title>Whole genome sequence for Cellvibrionaceae sp. R142.</title>
        <authorList>
            <person name="Wang G."/>
        </authorList>
    </citation>
    <scope>NUCLEOTIDE SEQUENCE [LARGE SCALE GENOMIC DNA]</scope>
    <source>
        <strain evidence="1 2">R142</strain>
    </source>
</reference>
<accession>A0A545U5S3</accession>
<dbReference type="RefSeq" id="WP_142903025.1">
    <property type="nucleotide sequence ID" value="NZ_ML660088.1"/>
</dbReference>
<organism evidence="1 2">
    <name type="scientific">Exilibacterium tricleocarpae</name>
    <dbReference type="NCBI Taxonomy" id="2591008"/>
    <lineage>
        <taxon>Bacteria</taxon>
        <taxon>Pseudomonadati</taxon>
        <taxon>Pseudomonadota</taxon>
        <taxon>Gammaproteobacteria</taxon>
        <taxon>Cellvibrionales</taxon>
        <taxon>Cellvibrionaceae</taxon>
        <taxon>Exilibacterium</taxon>
    </lineage>
</organism>
<dbReference type="EMBL" id="VHSG01000005">
    <property type="protein sequence ID" value="TQV84819.1"/>
    <property type="molecule type" value="Genomic_DNA"/>
</dbReference>
<dbReference type="Proteomes" id="UP000319732">
    <property type="component" value="Unassembled WGS sequence"/>
</dbReference>
<protein>
    <submittedName>
        <fullName evidence="1">Uncharacterized protein</fullName>
    </submittedName>
</protein>
<proteinExistence type="predicted"/>